<keyword evidence="10 20" id="KW-0067">ATP-binding</keyword>
<evidence type="ECO:0000256" key="9">
    <source>
        <dbReference type="ARBA" id="ARBA00022741"/>
    </source>
</evidence>
<dbReference type="Pfam" id="PF00689">
    <property type="entry name" value="Cation_ATPase_C"/>
    <property type="match status" value="1"/>
</dbReference>
<evidence type="ECO:0000256" key="14">
    <source>
        <dbReference type="ARBA" id="ARBA00023053"/>
    </source>
</evidence>
<organism evidence="23 24">
    <name type="scientific">Tegillarca granosa</name>
    <name type="common">Malaysian cockle</name>
    <name type="synonym">Anadara granosa</name>
    <dbReference type="NCBI Taxonomy" id="220873"/>
    <lineage>
        <taxon>Eukaryota</taxon>
        <taxon>Metazoa</taxon>
        <taxon>Spiralia</taxon>
        <taxon>Lophotrochozoa</taxon>
        <taxon>Mollusca</taxon>
        <taxon>Bivalvia</taxon>
        <taxon>Autobranchia</taxon>
        <taxon>Pteriomorphia</taxon>
        <taxon>Arcoida</taxon>
        <taxon>Arcoidea</taxon>
        <taxon>Arcidae</taxon>
        <taxon>Tegillarca</taxon>
    </lineage>
</organism>
<feature type="domain" description="Cation-transporting P-type ATPase N-terminal" evidence="22">
    <location>
        <begin position="72"/>
        <end position="146"/>
    </location>
</feature>
<comment type="similarity">
    <text evidence="2 20">Belongs to the cation transport ATPase (P-type) (TC 3.A.3) family. Type IIC subfamily.</text>
</comment>
<feature type="compositionally biased region" description="Basic residues" evidence="21">
    <location>
        <begin position="42"/>
        <end position="58"/>
    </location>
</feature>
<dbReference type="InterPro" id="IPR006068">
    <property type="entry name" value="ATPase_P-typ_cation-transptr_C"/>
</dbReference>
<dbReference type="InterPro" id="IPR036412">
    <property type="entry name" value="HAD-like_sf"/>
</dbReference>
<dbReference type="Proteomes" id="UP001217089">
    <property type="component" value="Unassembled WGS sequence"/>
</dbReference>
<evidence type="ECO:0000256" key="4">
    <source>
        <dbReference type="ARBA" id="ARBA00022475"/>
    </source>
</evidence>
<dbReference type="PRINTS" id="PR00121">
    <property type="entry name" value="NAKATPASE"/>
</dbReference>
<keyword evidence="9 20" id="KW-0547">Nucleotide-binding</keyword>
<feature type="compositionally biased region" description="Polar residues" evidence="21">
    <location>
        <begin position="29"/>
        <end position="38"/>
    </location>
</feature>
<comment type="subcellular location">
    <subcellularLocation>
        <location evidence="1 20">Cell membrane</location>
        <topology evidence="1 20">Multi-pass membrane protein</topology>
    </subcellularLocation>
</comment>
<comment type="function">
    <text evidence="18">This is the catalytic component of the active enzyme, which catalyzes the hydrolysis of ATP coupled with the exchange of sodium and potassium ions across the plasma membrane. This action creates the electrochemical gradient of sodium and potassium ions, providing the energy for active transport of various nutrients.</text>
</comment>
<keyword evidence="14" id="KW-0915">Sodium</keyword>
<evidence type="ECO:0000259" key="22">
    <source>
        <dbReference type="SMART" id="SM00831"/>
    </source>
</evidence>
<dbReference type="SUPFAM" id="SSF81665">
    <property type="entry name" value="Calcium ATPase, transmembrane domain M"/>
    <property type="match status" value="1"/>
</dbReference>
<dbReference type="InterPro" id="IPR059000">
    <property type="entry name" value="ATPase_P-type_domA"/>
</dbReference>
<evidence type="ECO:0000256" key="1">
    <source>
        <dbReference type="ARBA" id="ARBA00004651"/>
    </source>
</evidence>
<dbReference type="CDD" id="cd02608">
    <property type="entry name" value="P-type_ATPase_Na-K_like"/>
    <property type="match status" value="1"/>
</dbReference>
<evidence type="ECO:0000256" key="8">
    <source>
        <dbReference type="ARBA" id="ARBA00022692"/>
    </source>
</evidence>
<sequence>MASNDELEDIELHPMMPEGEKQARMLENIPNSVDTTDTSKISPKKISPKKKRQQKKKEKPNMDDLKQELDMDEHKISLEELYNRLETDPNKGLTTEKVERILERDGPNSLTPPPTTPEIVKFAKQLFGGFALLLWVGSILCIIAYSIQVGTTEDAVKDNLYLGIVLAVVVIATGFFSYYQEAKSSKIMESFKNQVPQYALVLRNGEKHSVQADALVAGDIVDVKFGDIIPADLRIISASGFKVDNSSLTGESEPQSRSADFTNENPLETKNLCFFSTNAVEGTCKGIVVRTGDRTVMGRIAILASGLGDSKTPIAREIAYFIHIISGVAIFLGVTFFIITLSLGYELLDAVIFLIGIIVANVPEGLLATVTVCLTLTAKRMAAKNCLVKNLEAVETLGSTSTICSDKTGTLTQNRMTVAHIWIDGKIIETDTSDDQSGGEYGPEVESWVSLSRIAMLCNRAEFKSDQDNVPVLKRECAGDASESALLKCVELSFGNVMVYRSRNPKVCEIPFNSSNKFQVSIHTTEDPNDARHLLVMKGAPERILDRCSTYTANGKDLPINAEFKEAFNKAYLDLGGLGERVLGFCDYILPVDQFPPGYEFDTDEQNFPLTDLRFVGLMSMIDPPRPNVPEAVRKCRSAGIKVIMVTGDHPITAQAIAKGVGIISEGSETIEDIAEKRGIPVHETLIQRIDLSMSDVTQTRFYILRMNMSNCTQTLSRIPDRCFSLVLFREANAAVIHGTDLRDMTPSDIDDVLKYHKEIVFARTSPQQKLIIVEGCQRQGQIVAVTGDGVNDSPALKKADIGSDVSKQAADMILLDDNFASIVIGVEEGRLIFDNLKKSIAYTLTSNIPEITPFLLFIILDIPLPLGTITILFIDLGTDMFPAISLAYEKAESDIMKRRPRNPKKDKLVNERLISMAYGQIGFIQALAGFFVYFVILGENGFWVTDLLGIRSKWDSKATYSQRKVLEYTCHTGFFVSIIIVQWADLIICKTRRLSVLHQGFKNHTMTAALIFETVLAIFLCYCPGLDVALRFQNLRFVWWLPAIPFSLLIFVYDECRRLVLRRNPGGFVERETYY</sequence>
<evidence type="ECO:0000256" key="11">
    <source>
        <dbReference type="ARBA" id="ARBA00022958"/>
    </source>
</evidence>
<feature type="transmembrane region" description="Helical" evidence="20">
    <location>
        <begin position="351"/>
        <end position="374"/>
    </location>
</feature>
<evidence type="ECO:0000256" key="5">
    <source>
        <dbReference type="ARBA" id="ARBA00022538"/>
    </source>
</evidence>
<keyword evidence="3 20" id="KW-0813">Transport</keyword>
<feature type="transmembrane region" description="Helical" evidence="20">
    <location>
        <begin position="966"/>
        <end position="985"/>
    </location>
</feature>
<keyword evidence="16 20" id="KW-0472">Membrane</keyword>
<evidence type="ECO:0000256" key="3">
    <source>
        <dbReference type="ARBA" id="ARBA00022448"/>
    </source>
</evidence>
<dbReference type="Pfam" id="PF00122">
    <property type="entry name" value="E1-E2_ATPase"/>
    <property type="match status" value="1"/>
</dbReference>
<keyword evidence="7" id="KW-0740">Sodium/potassium transport</keyword>
<dbReference type="PANTHER" id="PTHR43294:SF13">
    <property type="entry name" value="SODIUM_POTASSIUM-TRANSPORTING ATPASE SUBUNIT ALPHA"/>
    <property type="match status" value="1"/>
</dbReference>
<evidence type="ECO:0000256" key="10">
    <source>
        <dbReference type="ARBA" id="ARBA00022840"/>
    </source>
</evidence>
<evidence type="ECO:0000256" key="19">
    <source>
        <dbReference type="ARBA" id="ARBA00038795"/>
    </source>
</evidence>
<dbReference type="SMART" id="SM00831">
    <property type="entry name" value="Cation_ATPase_N"/>
    <property type="match status" value="1"/>
</dbReference>
<dbReference type="Gene3D" id="1.20.1110.10">
    <property type="entry name" value="Calcium-transporting ATPase, transmembrane domain"/>
    <property type="match status" value="1"/>
</dbReference>
<evidence type="ECO:0000256" key="20">
    <source>
        <dbReference type="RuleBase" id="RU362084"/>
    </source>
</evidence>
<keyword evidence="17" id="KW-0739">Sodium transport</keyword>
<keyword evidence="24" id="KW-1185">Reference proteome</keyword>
<dbReference type="PANTHER" id="PTHR43294">
    <property type="entry name" value="SODIUM/POTASSIUM-TRANSPORTING ATPASE SUBUNIT ALPHA"/>
    <property type="match status" value="1"/>
</dbReference>
<feature type="transmembrane region" description="Helical" evidence="20">
    <location>
        <begin position="910"/>
        <end position="937"/>
    </location>
</feature>
<dbReference type="NCBIfam" id="TIGR01106">
    <property type="entry name" value="ATPase-IIC_X-K"/>
    <property type="match status" value="1"/>
</dbReference>
<dbReference type="Gene3D" id="2.70.150.10">
    <property type="entry name" value="Calcium-transporting ATPase, cytoplasmic transduction domain A"/>
    <property type="match status" value="1"/>
</dbReference>
<evidence type="ECO:0000256" key="21">
    <source>
        <dbReference type="SAM" id="MobiDB-lite"/>
    </source>
</evidence>
<keyword evidence="6" id="KW-0597">Phosphoprotein</keyword>
<dbReference type="InterPro" id="IPR050510">
    <property type="entry name" value="Cation_transp_ATPase_P-type"/>
</dbReference>
<dbReference type="SFLD" id="SFLDF00027">
    <property type="entry name" value="p-type_atpase"/>
    <property type="match status" value="1"/>
</dbReference>
<keyword evidence="4" id="KW-1003">Cell membrane</keyword>
<keyword evidence="15 20" id="KW-0406">Ion transport</keyword>
<accession>A0ABQ9F1C3</accession>
<comment type="caution">
    <text evidence="23">The sequence shown here is derived from an EMBL/GenBank/DDBJ whole genome shotgun (WGS) entry which is preliminary data.</text>
</comment>
<dbReference type="EMBL" id="JARBDR010000640">
    <property type="protein sequence ID" value="KAJ8309940.1"/>
    <property type="molecule type" value="Genomic_DNA"/>
</dbReference>
<feature type="transmembrane region" description="Helical" evidence="20">
    <location>
        <begin position="1038"/>
        <end position="1054"/>
    </location>
</feature>
<keyword evidence="8 20" id="KW-0812">Transmembrane</keyword>
<evidence type="ECO:0000256" key="17">
    <source>
        <dbReference type="ARBA" id="ARBA00023201"/>
    </source>
</evidence>
<dbReference type="Gene3D" id="3.40.1110.10">
    <property type="entry name" value="Calcium-transporting ATPase, cytoplasmic domain N"/>
    <property type="match status" value="1"/>
</dbReference>
<comment type="subunit">
    <text evidence="19">The sodium/potassium-transporting ATPase is composed of a catalytic alpha subunit, an auxiliary non-catalytic beta subunit and an additional regulatory subunit.</text>
</comment>
<evidence type="ECO:0000256" key="18">
    <source>
        <dbReference type="ARBA" id="ARBA00037422"/>
    </source>
</evidence>
<dbReference type="SUPFAM" id="SSF56784">
    <property type="entry name" value="HAD-like"/>
    <property type="match status" value="1"/>
</dbReference>
<gene>
    <name evidence="23" type="ORF">KUTeg_011805</name>
</gene>
<reference evidence="23 24" key="1">
    <citation type="submission" date="2022-12" db="EMBL/GenBank/DDBJ databases">
        <title>Chromosome-level genome of Tegillarca granosa.</title>
        <authorList>
            <person name="Kim J."/>
        </authorList>
    </citation>
    <scope>NUCLEOTIDE SEQUENCE [LARGE SCALE GENOMIC DNA]</scope>
    <source>
        <strain evidence="23">Teg-2019</strain>
        <tissue evidence="23">Adductor muscle</tissue>
    </source>
</reference>
<dbReference type="PROSITE" id="PS00154">
    <property type="entry name" value="ATPASE_E1_E2"/>
    <property type="match status" value="1"/>
</dbReference>
<evidence type="ECO:0000256" key="6">
    <source>
        <dbReference type="ARBA" id="ARBA00022553"/>
    </source>
</evidence>
<evidence type="ECO:0000313" key="24">
    <source>
        <dbReference type="Proteomes" id="UP001217089"/>
    </source>
</evidence>
<protein>
    <recommendedName>
        <fullName evidence="20">Sodium/potassium-transporting ATPase subunit alpha</fullName>
    </recommendedName>
</protein>
<dbReference type="NCBIfam" id="TIGR01494">
    <property type="entry name" value="ATPase_P-type"/>
    <property type="match status" value="2"/>
</dbReference>
<proteinExistence type="inferred from homology"/>
<dbReference type="Gene3D" id="3.40.50.1000">
    <property type="entry name" value="HAD superfamily/HAD-like"/>
    <property type="match status" value="1"/>
</dbReference>
<dbReference type="InterPro" id="IPR008250">
    <property type="entry name" value="ATPase_P-typ_transduc_dom_A_sf"/>
</dbReference>
<dbReference type="InterPro" id="IPR023298">
    <property type="entry name" value="ATPase_P-typ_TM_dom_sf"/>
</dbReference>
<evidence type="ECO:0000256" key="7">
    <source>
        <dbReference type="ARBA" id="ARBA00022607"/>
    </source>
</evidence>
<evidence type="ECO:0000256" key="12">
    <source>
        <dbReference type="ARBA" id="ARBA00022967"/>
    </source>
</evidence>
<evidence type="ECO:0000256" key="15">
    <source>
        <dbReference type="ARBA" id="ARBA00023065"/>
    </source>
</evidence>
<name>A0ABQ9F1C3_TEGGR</name>
<feature type="transmembrane region" description="Helical" evidence="20">
    <location>
        <begin position="320"/>
        <end position="345"/>
    </location>
</feature>
<dbReference type="InterPro" id="IPR023299">
    <property type="entry name" value="ATPase_P-typ_cyto_dom_N"/>
</dbReference>
<evidence type="ECO:0000256" key="2">
    <source>
        <dbReference type="ARBA" id="ARBA00006934"/>
    </source>
</evidence>
<dbReference type="InterPro" id="IPR023214">
    <property type="entry name" value="HAD_sf"/>
</dbReference>
<dbReference type="SFLD" id="SFLDS00003">
    <property type="entry name" value="Haloacid_Dehalogenase"/>
    <property type="match status" value="1"/>
</dbReference>
<dbReference type="SUPFAM" id="SSF81660">
    <property type="entry name" value="Metal cation-transporting ATPase, ATP-binding domain N"/>
    <property type="match status" value="1"/>
</dbReference>
<feature type="transmembrane region" description="Helical" evidence="20">
    <location>
        <begin position="1006"/>
        <end position="1026"/>
    </location>
</feature>
<dbReference type="SUPFAM" id="SSF81653">
    <property type="entry name" value="Calcium ATPase, transduction domain A"/>
    <property type="match status" value="1"/>
</dbReference>
<dbReference type="InterPro" id="IPR001757">
    <property type="entry name" value="P_typ_ATPase"/>
</dbReference>
<dbReference type="PRINTS" id="PR00119">
    <property type="entry name" value="CATATPASE"/>
</dbReference>
<keyword evidence="20" id="KW-0479">Metal-binding</keyword>
<dbReference type="Pfam" id="PF00690">
    <property type="entry name" value="Cation_ATPase_N"/>
    <property type="match status" value="1"/>
</dbReference>
<dbReference type="Pfam" id="PF13246">
    <property type="entry name" value="Cation_ATPase"/>
    <property type="match status" value="1"/>
</dbReference>
<feature type="region of interest" description="Disordered" evidence="21">
    <location>
        <begin position="1"/>
        <end position="66"/>
    </location>
</feature>
<dbReference type="InterPro" id="IPR018303">
    <property type="entry name" value="ATPase_P-typ_P_site"/>
</dbReference>
<dbReference type="SFLD" id="SFLDG00002">
    <property type="entry name" value="C1.7:_P-type_atpase_like"/>
    <property type="match status" value="1"/>
</dbReference>
<keyword evidence="5 20" id="KW-0633">Potassium transport</keyword>
<dbReference type="InterPro" id="IPR004014">
    <property type="entry name" value="ATPase_P-typ_cation-transptr_N"/>
</dbReference>
<dbReference type="InterPro" id="IPR005775">
    <property type="entry name" value="P-type_ATPase_IIC"/>
</dbReference>
<keyword evidence="12" id="KW-1278">Translocase</keyword>
<evidence type="ECO:0000313" key="23">
    <source>
        <dbReference type="EMBL" id="KAJ8309940.1"/>
    </source>
</evidence>
<feature type="transmembrane region" description="Helical" evidence="20">
    <location>
        <begin position="160"/>
        <end position="179"/>
    </location>
</feature>
<keyword evidence="13 20" id="KW-1133">Transmembrane helix</keyword>
<evidence type="ECO:0000256" key="13">
    <source>
        <dbReference type="ARBA" id="ARBA00022989"/>
    </source>
</evidence>
<keyword evidence="11 20" id="KW-0630">Potassium</keyword>
<feature type="transmembrane region" description="Helical" evidence="20">
    <location>
        <begin position="126"/>
        <end position="148"/>
    </location>
</feature>
<evidence type="ECO:0000256" key="16">
    <source>
        <dbReference type="ARBA" id="ARBA00023136"/>
    </source>
</evidence>
<dbReference type="InterPro" id="IPR044492">
    <property type="entry name" value="P_typ_ATPase_HD_dom"/>
</dbReference>